<feature type="signal peptide" evidence="1">
    <location>
        <begin position="1"/>
        <end position="26"/>
    </location>
</feature>
<dbReference type="EMBL" id="QSND01000002">
    <property type="protein sequence ID" value="KAA6450972.1"/>
    <property type="molecule type" value="Genomic_DNA"/>
</dbReference>
<accession>A0A5M8RYT4</accession>
<dbReference type="RefSeq" id="WP_150149804.1">
    <property type="nucleotide sequence ID" value="NZ_QSND01000002.1"/>
</dbReference>
<feature type="chain" id="PRO_5039370660" evidence="1">
    <location>
        <begin position="27"/>
        <end position="145"/>
    </location>
</feature>
<organism evidence="2 3">
    <name type="scientific">Bacillus swezeyi</name>
    <dbReference type="NCBI Taxonomy" id="1925020"/>
    <lineage>
        <taxon>Bacteria</taxon>
        <taxon>Bacillati</taxon>
        <taxon>Bacillota</taxon>
        <taxon>Bacilli</taxon>
        <taxon>Bacillales</taxon>
        <taxon>Bacillaceae</taxon>
        <taxon>Bacillus</taxon>
    </lineage>
</organism>
<proteinExistence type="predicted"/>
<evidence type="ECO:0000313" key="2">
    <source>
        <dbReference type="EMBL" id="KAA6450972.1"/>
    </source>
</evidence>
<evidence type="ECO:0000256" key="1">
    <source>
        <dbReference type="SAM" id="SignalP"/>
    </source>
</evidence>
<sequence length="145" mass="16469">MKKLFKSIVMLSLLLSGSLLFSQSAAAVWSPWKTELFGHTARIFTDDTYYYSGAKTVDWRAEKKGSGTLYYTASVYKKRSDGGLIDTNLVQRGYFKHSTPLKSFSVPTIKKRTGKGTYVIYLDSYTDSAKNNYIGTFESKKFYIK</sequence>
<reference evidence="2 3" key="1">
    <citation type="submission" date="2018-08" db="EMBL/GenBank/DDBJ databases">
        <title>Bacillus phenotypic plasticity.</title>
        <authorList>
            <person name="Hurtado E."/>
        </authorList>
    </citation>
    <scope>NUCLEOTIDE SEQUENCE [LARGE SCALE GENOMIC DNA]</scope>
    <source>
        <strain evidence="2 3">427</strain>
    </source>
</reference>
<gene>
    <name evidence="2" type="ORF">DX927_09075</name>
</gene>
<evidence type="ECO:0000313" key="3">
    <source>
        <dbReference type="Proteomes" id="UP000324326"/>
    </source>
</evidence>
<dbReference type="Proteomes" id="UP000324326">
    <property type="component" value="Unassembled WGS sequence"/>
</dbReference>
<name>A0A5M8RYT4_9BACI</name>
<protein>
    <submittedName>
        <fullName evidence="2">Uncharacterized protein</fullName>
    </submittedName>
</protein>
<comment type="caution">
    <text evidence="2">The sequence shown here is derived from an EMBL/GenBank/DDBJ whole genome shotgun (WGS) entry which is preliminary data.</text>
</comment>
<dbReference type="AlphaFoldDB" id="A0A5M8RYT4"/>
<keyword evidence="1" id="KW-0732">Signal</keyword>